<dbReference type="GO" id="GO:0046872">
    <property type="term" value="F:metal ion binding"/>
    <property type="evidence" value="ECO:0007669"/>
    <property type="project" value="UniProtKB-KW"/>
</dbReference>
<accession>A0A8J2TUS2</accession>
<reference evidence="11 12" key="1">
    <citation type="journal article" date="2014" name="Int. J. Syst. Evol. Microbiol.">
        <title>Complete genome sequence of Corynebacterium casei LMG S-19264T (=DSM 44701T), isolated from a smear-ripened cheese.</title>
        <authorList>
            <consortium name="US DOE Joint Genome Institute (JGI-PGF)"/>
            <person name="Walter F."/>
            <person name="Albersmeier A."/>
            <person name="Kalinowski J."/>
            <person name="Ruckert C."/>
        </authorList>
    </citation>
    <scope>NUCLEOTIDE SEQUENCE [LARGE SCALE GENOMIC DNA]</scope>
    <source>
        <strain evidence="11 12">CGMCC 1.15295</strain>
    </source>
</reference>
<dbReference type="GO" id="GO:0015095">
    <property type="term" value="F:magnesium ion transmembrane transporter activity"/>
    <property type="evidence" value="ECO:0007669"/>
    <property type="project" value="UniProtKB-UniRule"/>
</dbReference>
<evidence type="ECO:0000313" key="12">
    <source>
        <dbReference type="Proteomes" id="UP000598120"/>
    </source>
</evidence>
<feature type="transmembrane region" description="Helical" evidence="9">
    <location>
        <begin position="432"/>
        <end position="455"/>
    </location>
</feature>
<dbReference type="Gene3D" id="1.25.60.10">
    <property type="entry name" value="MgtE N-terminal domain-like"/>
    <property type="match status" value="1"/>
</dbReference>
<sequence>MAEEKENIQFELTDELIERVELLIEQKNDKELRKLLNEFHYADIAEILDEVDLEEAMYVIKLLDSETTSDVLMELDEDNREKVLRNLSAKEIAEEIEELDTDDAADIIAELPENRQQEVISQIEDEEHKAEITELLAYDEDTAGGLMAKELVKVYETWTVAGCLRRIRGQAKDVTRVHSIYVVNKQNKLIGRLSLKDLIVAKSDEKIADIYITSVDYVYVDEDVEDVAKVMSKYDLEAIPVVDENMTLLGRITIDDIVDVLKEEADKDYQLAAGITSDVEADDSIWELTKARLPWLLIGMFGGIGAASIINGFSDAMLKFPALLMFIPLIQATAGNVGVQSSAIVVQGLANDTIDGNILNRLLKEFMLGLVNGLAIACVVLVISHFAFNTTYHESLTICIALIAVIIMAALIGTFIPIFLDKRGIDAAVATGPFITTSNDVFGILMYFMIAKFILGF</sequence>
<protein>
    <recommendedName>
        <fullName evidence="9">Magnesium transporter MgtE</fullName>
    </recommendedName>
</protein>
<gene>
    <name evidence="11" type="primary">mgtE</name>
    <name evidence="11" type="ORF">GCM10011531_20520</name>
</gene>
<feature type="transmembrane region" description="Helical" evidence="9">
    <location>
        <begin position="293"/>
        <end position="310"/>
    </location>
</feature>
<dbReference type="EMBL" id="BMIC01000004">
    <property type="protein sequence ID" value="GFZ88956.1"/>
    <property type="molecule type" value="Genomic_DNA"/>
</dbReference>
<evidence type="ECO:0000256" key="5">
    <source>
        <dbReference type="ARBA" id="ARBA00022842"/>
    </source>
</evidence>
<dbReference type="Pfam" id="PF01769">
    <property type="entry name" value="MgtE"/>
    <property type="match status" value="1"/>
</dbReference>
<evidence type="ECO:0000256" key="4">
    <source>
        <dbReference type="ARBA" id="ARBA00022692"/>
    </source>
</evidence>
<keyword evidence="4 9" id="KW-0812">Transmembrane</keyword>
<evidence type="ECO:0000256" key="8">
    <source>
        <dbReference type="PROSITE-ProRule" id="PRU00703"/>
    </source>
</evidence>
<keyword evidence="5 9" id="KW-0460">Magnesium</keyword>
<dbReference type="Gene3D" id="1.10.357.20">
    <property type="entry name" value="SLC41 divalent cation transporters, integral membrane domain"/>
    <property type="match status" value="1"/>
</dbReference>
<evidence type="ECO:0000256" key="2">
    <source>
        <dbReference type="ARBA" id="ARBA00009749"/>
    </source>
</evidence>
<dbReference type="InterPro" id="IPR038076">
    <property type="entry name" value="MgtE_N_sf"/>
</dbReference>
<dbReference type="SMART" id="SM00116">
    <property type="entry name" value="CBS"/>
    <property type="match status" value="2"/>
</dbReference>
<keyword evidence="12" id="KW-1185">Reference proteome</keyword>
<dbReference type="PANTHER" id="PTHR43773">
    <property type="entry name" value="MAGNESIUM TRANSPORTER MGTE"/>
    <property type="match status" value="1"/>
</dbReference>
<evidence type="ECO:0000256" key="7">
    <source>
        <dbReference type="ARBA" id="ARBA00023136"/>
    </source>
</evidence>
<evidence type="ECO:0000259" key="10">
    <source>
        <dbReference type="PROSITE" id="PS51371"/>
    </source>
</evidence>
<keyword evidence="9" id="KW-0479">Metal-binding</keyword>
<dbReference type="InterPro" id="IPR036739">
    <property type="entry name" value="SLC41_membr_dom_sf"/>
</dbReference>
<dbReference type="NCBIfam" id="TIGR00400">
    <property type="entry name" value="mgtE"/>
    <property type="match status" value="1"/>
</dbReference>
<dbReference type="CDD" id="cd04606">
    <property type="entry name" value="CBS_pair_Mg_transporter"/>
    <property type="match status" value="1"/>
</dbReference>
<evidence type="ECO:0000256" key="1">
    <source>
        <dbReference type="ARBA" id="ARBA00004141"/>
    </source>
</evidence>
<keyword evidence="7 9" id="KW-0472">Membrane</keyword>
<keyword evidence="8" id="KW-0129">CBS domain</keyword>
<evidence type="ECO:0000256" key="6">
    <source>
        <dbReference type="ARBA" id="ARBA00022989"/>
    </source>
</evidence>
<evidence type="ECO:0000256" key="9">
    <source>
        <dbReference type="RuleBase" id="RU362011"/>
    </source>
</evidence>
<dbReference type="SUPFAM" id="SSF161093">
    <property type="entry name" value="MgtE membrane domain-like"/>
    <property type="match status" value="1"/>
</dbReference>
<evidence type="ECO:0000313" key="11">
    <source>
        <dbReference type="EMBL" id="GFZ88956.1"/>
    </source>
</evidence>
<dbReference type="Pfam" id="PF00571">
    <property type="entry name" value="CBS"/>
    <property type="match status" value="2"/>
</dbReference>
<keyword evidence="9" id="KW-1003">Cell membrane</keyword>
<comment type="subunit">
    <text evidence="9">Homodimer.</text>
</comment>
<feature type="transmembrane region" description="Helical" evidence="9">
    <location>
        <begin position="366"/>
        <end position="388"/>
    </location>
</feature>
<dbReference type="SUPFAM" id="SSF54631">
    <property type="entry name" value="CBS-domain pair"/>
    <property type="match status" value="1"/>
</dbReference>
<comment type="caution">
    <text evidence="11">The sequence shown here is derived from an EMBL/GenBank/DDBJ whole genome shotgun (WGS) entry which is preliminary data.</text>
</comment>
<dbReference type="Gene3D" id="3.10.580.10">
    <property type="entry name" value="CBS-domain"/>
    <property type="match status" value="1"/>
</dbReference>
<comment type="subcellular location">
    <subcellularLocation>
        <location evidence="9">Cell membrane</location>
        <topology evidence="9">Multi-pass membrane protein</topology>
    </subcellularLocation>
    <subcellularLocation>
        <location evidence="1">Membrane</location>
        <topology evidence="1">Multi-pass membrane protein</topology>
    </subcellularLocation>
</comment>
<dbReference type="SUPFAM" id="SSF158791">
    <property type="entry name" value="MgtE N-terminal domain-like"/>
    <property type="match status" value="1"/>
</dbReference>
<dbReference type="InterPro" id="IPR006667">
    <property type="entry name" value="SLC41_membr_dom"/>
</dbReference>
<proteinExistence type="inferred from homology"/>
<feature type="domain" description="CBS" evidence="10">
    <location>
        <begin position="147"/>
        <end position="210"/>
    </location>
</feature>
<name>A0A8J2TUS2_9FLAO</name>
<dbReference type="PANTHER" id="PTHR43773:SF1">
    <property type="entry name" value="MAGNESIUM TRANSPORTER MGTE"/>
    <property type="match status" value="1"/>
</dbReference>
<dbReference type="InterPro" id="IPR006669">
    <property type="entry name" value="MgtE_transporter"/>
</dbReference>
<evidence type="ECO:0000256" key="3">
    <source>
        <dbReference type="ARBA" id="ARBA00022448"/>
    </source>
</evidence>
<dbReference type="InterPro" id="IPR000644">
    <property type="entry name" value="CBS_dom"/>
</dbReference>
<dbReference type="AlphaFoldDB" id="A0A8J2TUS2"/>
<keyword evidence="6 9" id="KW-1133">Transmembrane helix</keyword>
<dbReference type="SMART" id="SM00924">
    <property type="entry name" value="MgtE_N"/>
    <property type="match status" value="1"/>
</dbReference>
<dbReference type="InterPro" id="IPR006668">
    <property type="entry name" value="Mg_transptr_MgtE_intracell_dom"/>
</dbReference>
<dbReference type="Pfam" id="PF03448">
    <property type="entry name" value="MgtE_N"/>
    <property type="match status" value="1"/>
</dbReference>
<dbReference type="RefSeq" id="WP_188606292.1">
    <property type="nucleotide sequence ID" value="NZ_BMIC01000004.1"/>
</dbReference>
<organism evidence="11 12">
    <name type="scientific">Aquaticitalea lipolytica</name>
    <dbReference type="NCBI Taxonomy" id="1247562"/>
    <lineage>
        <taxon>Bacteria</taxon>
        <taxon>Pseudomonadati</taxon>
        <taxon>Bacteroidota</taxon>
        <taxon>Flavobacteriia</taxon>
        <taxon>Flavobacteriales</taxon>
        <taxon>Flavobacteriaceae</taxon>
        <taxon>Aquaticitalea</taxon>
    </lineage>
</organism>
<dbReference type="PROSITE" id="PS51371">
    <property type="entry name" value="CBS"/>
    <property type="match status" value="2"/>
</dbReference>
<dbReference type="GO" id="GO:0005886">
    <property type="term" value="C:plasma membrane"/>
    <property type="evidence" value="ECO:0007669"/>
    <property type="project" value="UniProtKB-SubCell"/>
</dbReference>
<feature type="transmembrane region" description="Helical" evidence="9">
    <location>
        <begin position="322"/>
        <end position="346"/>
    </location>
</feature>
<comment type="function">
    <text evidence="9">Acts as a magnesium transporter.</text>
</comment>
<dbReference type="Proteomes" id="UP000598120">
    <property type="component" value="Unassembled WGS sequence"/>
</dbReference>
<feature type="transmembrane region" description="Helical" evidence="9">
    <location>
        <begin position="395"/>
        <end position="420"/>
    </location>
</feature>
<comment type="similarity">
    <text evidence="2 9">Belongs to the SLC41A transporter family.</text>
</comment>
<feature type="domain" description="CBS" evidence="10">
    <location>
        <begin position="211"/>
        <end position="267"/>
    </location>
</feature>
<dbReference type="InterPro" id="IPR046342">
    <property type="entry name" value="CBS_dom_sf"/>
</dbReference>
<keyword evidence="3 9" id="KW-0813">Transport</keyword>